<feature type="region of interest" description="Disordered" evidence="1">
    <location>
        <begin position="566"/>
        <end position="613"/>
    </location>
</feature>
<dbReference type="EMBL" id="JADBJN010000003">
    <property type="protein sequence ID" value="KAG5669887.1"/>
    <property type="molecule type" value="Genomic_DNA"/>
</dbReference>
<name>A0A9J6BJX2_POLVA</name>
<comment type="caution">
    <text evidence="2">The sequence shown here is derived from an EMBL/GenBank/DDBJ whole genome shotgun (WGS) entry which is preliminary data.</text>
</comment>
<evidence type="ECO:0000313" key="3">
    <source>
        <dbReference type="Proteomes" id="UP001107558"/>
    </source>
</evidence>
<dbReference type="Proteomes" id="UP001107558">
    <property type="component" value="Chromosome 3"/>
</dbReference>
<reference evidence="2" key="1">
    <citation type="submission" date="2021-03" db="EMBL/GenBank/DDBJ databases">
        <title>Chromosome level genome of the anhydrobiotic midge Polypedilum vanderplanki.</title>
        <authorList>
            <person name="Yoshida Y."/>
            <person name="Kikawada T."/>
            <person name="Gusev O."/>
        </authorList>
    </citation>
    <scope>NUCLEOTIDE SEQUENCE</scope>
    <source>
        <strain evidence="2">NIAS01</strain>
        <tissue evidence="2">Whole body or cell culture</tissue>
    </source>
</reference>
<accession>A0A9J6BJX2</accession>
<gene>
    <name evidence="2" type="ORF">PVAND_000178</name>
</gene>
<protein>
    <submittedName>
        <fullName evidence="2">Uncharacterized protein</fullName>
    </submittedName>
</protein>
<keyword evidence="3" id="KW-1185">Reference proteome</keyword>
<evidence type="ECO:0000313" key="2">
    <source>
        <dbReference type="EMBL" id="KAG5669887.1"/>
    </source>
</evidence>
<dbReference type="OrthoDB" id="10690569at2759"/>
<sequence length="613" mass="70003">MIAPSKLRKLILEGLVKFHEDKTASSEYEENTMWTFCANLIATYSEASISTFQPNEIRELFYKEILPSLQNMNYGYDEKIVEKLKNLGKKTFIKVTSENLITDDEQSENNDNIESELKILSEEQVSFNESQFEIFSENVNGDPLNLISQKDVNDESNNAVKENQSDDVHPPILHTDINDVVISNTNEDFLIHSLWQQANLTESQINEGLYNDRLTNSYSHSLLCSDNMIVLHPSENLFCLQKSNKSISNPSSTIDSSEDARLVIDEDTTNNQNEELRKTKRTIGKKFKDQNLKKQCLRPKKVVIPSQIIVSSNKLLLEGNEKNDISKKDSNAENVHVEICTEKLTDKNTKDQSGSIEKQKAVESVEKVFDTQLIDIVPLLIKNKVKNLRNNTKQNMTVSKNNSNFAENVKDIPQTNLSRIRNVDINEINNWPMADSETEDENTQNEVEIEQITQSVPLSESLSNSQNSINSHIDVMAQERIDKFFNTMPKEFLISNNNQTNNENVTNDSREMLSRLLSPTSSNELTANKENNFKTPKKKKFTATSDRRNNFSELLSLTFSPITKPKKSNINIKDLPMVDSESDEEENVEQPRKKFTTTPSKSNSKLSHTFYNC</sequence>
<evidence type="ECO:0000256" key="1">
    <source>
        <dbReference type="SAM" id="MobiDB-lite"/>
    </source>
</evidence>
<proteinExistence type="predicted"/>
<organism evidence="2 3">
    <name type="scientific">Polypedilum vanderplanki</name>
    <name type="common">Sleeping chironomid midge</name>
    <dbReference type="NCBI Taxonomy" id="319348"/>
    <lineage>
        <taxon>Eukaryota</taxon>
        <taxon>Metazoa</taxon>
        <taxon>Ecdysozoa</taxon>
        <taxon>Arthropoda</taxon>
        <taxon>Hexapoda</taxon>
        <taxon>Insecta</taxon>
        <taxon>Pterygota</taxon>
        <taxon>Neoptera</taxon>
        <taxon>Endopterygota</taxon>
        <taxon>Diptera</taxon>
        <taxon>Nematocera</taxon>
        <taxon>Chironomoidea</taxon>
        <taxon>Chironomidae</taxon>
        <taxon>Chironominae</taxon>
        <taxon>Polypedilum</taxon>
        <taxon>Polypedilum</taxon>
    </lineage>
</organism>
<dbReference type="AlphaFoldDB" id="A0A9J6BJX2"/>
<feature type="compositionally biased region" description="Polar residues" evidence="1">
    <location>
        <begin position="596"/>
        <end position="613"/>
    </location>
</feature>